<proteinExistence type="predicted"/>
<reference evidence="1 2" key="1">
    <citation type="journal article" date="2017" name="Int. J. Syst. Evol. Microbiol.">
        <title>Pseudokineococcus basanitobsidens sp. nov., isolated from volcanic rock.</title>
        <authorList>
            <person name="Lee D.W."/>
            <person name="Park M.Y."/>
            <person name="Kim J.J."/>
            <person name="Kim B.S."/>
        </authorList>
    </citation>
    <scope>NUCLEOTIDE SEQUENCE [LARGE SCALE GENOMIC DNA]</scope>
    <source>
        <strain evidence="1 2">DSM 103726</strain>
    </source>
</reference>
<sequence length="122" mass="12573">MLTTSPVEGTNVVTIRLSGGVTTDEEQAAKRQLAEVAAAHGGTARVLLDYDGVDLAEVEPKAAWEDLKGAKLLDDVDRAAVVGAPGALEALASAGAAVTSLEVRTFDAGRRDEALAWLTSKA</sequence>
<dbReference type="SUPFAM" id="SSF52091">
    <property type="entry name" value="SpoIIaa-like"/>
    <property type="match status" value="1"/>
</dbReference>
<dbReference type="InterPro" id="IPR021866">
    <property type="entry name" value="SpoIIAA-like"/>
</dbReference>
<evidence type="ECO:0000313" key="1">
    <source>
        <dbReference type="EMBL" id="MEJ5944736.1"/>
    </source>
</evidence>
<dbReference type="InterPro" id="IPR036513">
    <property type="entry name" value="STAS_dom_sf"/>
</dbReference>
<dbReference type="Gene3D" id="3.40.50.10600">
    <property type="entry name" value="SpoIIaa-like domains"/>
    <property type="match status" value="1"/>
</dbReference>
<organism evidence="1 2">
    <name type="scientific">Pseudokineococcus basanitobsidens</name>
    <dbReference type="NCBI Taxonomy" id="1926649"/>
    <lineage>
        <taxon>Bacteria</taxon>
        <taxon>Bacillati</taxon>
        <taxon>Actinomycetota</taxon>
        <taxon>Actinomycetes</taxon>
        <taxon>Kineosporiales</taxon>
        <taxon>Kineosporiaceae</taxon>
        <taxon>Pseudokineococcus</taxon>
    </lineage>
</organism>
<dbReference type="Pfam" id="PF11964">
    <property type="entry name" value="SpoIIAA-like"/>
    <property type="match status" value="1"/>
</dbReference>
<evidence type="ECO:0000313" key="2">
    <source>
        <dbReference type="Proteomes" id="UP001387100"/>
    </source>
</evidence>
<accession>A0ABU8RI19</accession>
<protein>
    <submittedName>
        <fullName evidence="1">STAS/SEC14 domain-containing protein</fullName>
    </submittedName>
</protein>
<name>A0ABU8RI19_9ACTN</name>
<comment type="caution">
    <text evidence="1">The sequence shown here is derived from an EMBL/GenBank/DDBJ whole genome shotgun (WGS) entry which is preliminary data.</text>
</comment>
<dbReference type="InterPro" id="IPR038396">
    <property type="entry name" value="SpoIIAA-like_sf"/>
</dbReference>
<keyword evidence="2" id="KW-1185">Reference proteome</keyword>
<dbReference type="RefSeq" id="WP_339574118.1">
    <property type="nucleotide sequence ID" value="NZ_JBBIAA010000003.1"/>
</dbReference>
<dbReference type="Proteomes" id="UP001387100">
    <property type="component" value="Unassembled WGS sequence"/>
</dbReference>
<dbReference type="EMBL" id="JBBIAA010000003">
    <property type="protein sequence ID" value="MEJ5944736.1"/>
    <property type="molecule type" value="Genomic_DNA"/>
</dbReference>
<gene>
    <name evidence="1" type="ORF">WDZ17_05440</name>
</gene>